<keyword evidence="2" id="KW-1185">Reference proteome</keyword>
<evidence type="ECO:0000313" key="1">
    <source>
        <dbReference type="EMBL" id="KAJ7720195.1"/>
    </source>
</evidence>
<gene>
    <name evidence="1" type="ORF">B0H16DRAFT_1474544</name>
</gene>
<sequence>MVKSPPSAHGLAFLPVLYIHLDPSLIPTLDELDNLMATSTKLPATDCAVKALRALQILMDHPTFPYDACLDLWHRCWPWMHFVHTFWKYLPGFVTGEQSLHRVPALPGAALILKMLADHPTRDMIYGTPGVRRIIAETWASLLYTAPIPPDYLSLEDLTTYLLAMAPFLAEPLNFEEITADAFGGSRHDFATAIIRHIKLAADGKTRPAPTLILKALPDFTSALLSCGLISSLVSALAVDGRLPSEPGLPRQVVDITLGLLIEFMKMAPGYTGMVEALGAGLLPYLARFLPKITPHGSHARPCQVLAPPLPTQWFEFKTLALTTRDQTFLRTLMHAATRHLAAFTLQGSSNNKNSYHYLITDTIPMEVIAHFYELLELEISCCVSVAKDVLCRLHNRGLRVYRDNDNF</sequence>
<evidence type="ECO:0000313" key="2">
    <source>
        <dbReference type="Proteomes" id="UP001215598"/>
    </source>
</evidence>
<dbReference type="EMBL" id="JARKIB010000243">
    <property type="protein sequence ID" value="KAJ7720195.1"/>
    <property type="molecule type" value="Genomic_DNA"/>
</dbReference>
<accession>A0AAD7HGE6</accession>
<dbReference type="AlphaFoldDB" id="A0AAD7HGE6"/>
<proteinExistence type="predicted"/>
<comment type="caution">
    <text evidence="1">The sequence shown here is derived from an EMBL/GenBank/DDBJ whole genome shotgun (WGS) entry which is preliminary data.</text>
</comment>
<name>A0AAD7HGE6_9AGAR</name>
<organism evidence="1 2">
    <name type="scientific">Mycena metata</name>
    <dbReference type="NCBI Taxonomy" id="1033252"/>
    <lineage>
        <taxon>Eukaryota</taxon>
        <taxon>Fungi</taxon>
        <taxon>Dikarya</taxon>
        <taxon>Basidiomycota</taxon>
        <taxon>Agaricomycotina</taxon>
        <taxon>Agaricomycetes</taxon>
        <taxon>Agaricomycetidae</taxon>
        <taxon>Agaricales</taxon>
        <taxon>Marasmiineae</taxon>
        <taxon>Mycenaceae</taxon>
        <taxon>Mycena</taxon>
    </lineage>
</organism>
<protein>
    <submittedName>
        <fullName evidence="1">Uncharacterized protein</fullName>
    </submittedName>
</protein>
<dbReference type="Proteomes" id="UP001215598">
    <property type="component" value="Unassembled WGS sequence"/>
</dbReference>
<reference evidence="1" key="1">
    <citation type="submission" date="2023-03" db="EMBL/GenBank/DDBJ databases">
        <title>Massive genome expansion in bonnet fungi (Mycena s.s.) driven by repeated elements and novel gene families across ecological guilds.</title>
        <authorList>
            <consortium name="Lawrence Berkeley National Laboratory"/>
            <person name="Harder C.B."/>
            <person name="Miyauchi S."/>
            <person name="Viragh M."/>
            <person name="Kuo A."/>
            <person name="Thoen E."/>
            <person name="Andreopoulos B."/>
            <person name="Lu D."/>
            <person name="Skrede I."/>
            <person name="Drula E."/>
            <person name="Henrissat B."/>
            <person name="Morin E."/>
            <person name="Kohler A."/>
            <person name="Barry K."/>
            <person name="LaButti K."/>
            <person name="Morin E."/>
            <person name="Salamov A."/>
            <person name="Lipzen A."/>
            <person name="Mereny Z."/>
            <person name="Hegedus B."/>
            <person name="Baldrian P."/>
            <person name="Stursova M."/>
            <person name="Weitz H."/>
            <person name="Taylor A."/>
            <person name="Grigoriev I.V."/>
            <person name="Nagy L.G."/>
            <person name="Martin F."/>
            <person name="Kauserud H."/>
        </authorList>
    </citation>
    <scope>NUCLEOTIDE SEQUENCE</scope>
    <source>
        <strain evidence="1">CBHHK182m</strain>
    </source>
</reference>